<feature type="region of interest" description="Disordered" evidence="1">
    <location>
        <begin position="13"/>
        <end position="36"/>
    </location>
</feature>
<dbReference type="EMBL" id="ACPB03018262">
    <property type="status" value="NOT_ANNOTATED_CDS"/>
    <property type="molecule type" value="Genomic_DNA"/>
</dbReference>
<keyword evidence="3" id="KW-1185">Reference proteome</keyword>
<sequence>MLHSLRALDLKKSSRNIREDEPEEGNEIDEKENNHPGIAASNSVAELIEFFHDKNIPTSDKVVLFKLRTLIRQQVYSSTFILATLQGLAYKQRDTALSALDSHFYCCSVEIRAEGSTESSFDSSLYGLSLQSSSLIALKSGAVKLKLEAYKPGVEGS</sequence>
<dbReference type="VEuPathDB" id="VectorBase:RPRC009853"/>
<organism evidence="2 3">
    <name type="scientific">Rhodnius prolixus</name>
    <name type="common">Triatomid bug</name>
    <dbReference type="NCBI Taxonomy" id="13249"/>
    <lineage>
        <taxon>Eukaryota</taxon>
        <taxon>Metazoa</taxon>
        <taxon>Ecdysozoa</taxon>
        <taxon>Arthropoda</taxon>
        <taxon>Hexapoda</taxon>
        <taxon>Insecta</taxon>
        <taxon>Pterygota</taxon>
        <taxon>Neoptera</taxon>
        <taxon>Paraneoptera</taxon>
        <taxon>Hemiptera</taxon>
        <taxon>Heteroptera</taxon>
        <taxon>Panheteroptera</taxon>
        <taxon>Cimicomorpha</taxon>
        <taxon>Reduviidae</taxon>
        <taxon>Triatominae</taxon>
        <taxon>Rhodnius</taxon>
    </lineage>
</organism>
<feature type="compositionally biased region" description="Acidic residues" evidence="1">
    <location>
        <begin position="20"/>
        <end position="30"/>
    </location>
</feature>
<name>T1I0N3_RHOPR</name>
<proteinExistence type="predicted"/>
<dbReference type="AlphaFoldDB" id="T1I0N3"/>
<accession>T1I0N3</accession>
<dbReference type="EnsemblMetazoa" id="RPRC009853-RA">
    <property type="protein sequence ID" value="RPRC009853-PA"/>
    <property type="gene ID" value="RPRC009853"/>
</dbReference>
<evidence type="ECO:0000256" key="1">
    <source>
        <dbReference type="SAM" id="MobiDB-lite"/>
    </source>
</evidence>
<reference evidence="2" key="1">
    <citation type="submission" date="2015-05" db="UniProtKB">
        <authorList>
            <consortium name="EnsemblMetazoa"/>
        </authorList>
    </citation>
    <scope>IDENTIFICATION</scope>
</reference>
<dbReference type="Proteomes" id="UP000015103">
    <property type="component" value="Unassembled WGS sequence"/>
</dbReference>
<dbReference type="InParanoid" id="T1I0N3"/>
<dbReference type="HOGENOM" id="CLU_1680112_0_0_1"/>
<protein>
    <submittedName>
        <fullName evidence="2">Uncharacterized protein</fullName>
    </submittedName>
</protein>
<evidence type="ECO:0000313" key="3">
    <source>
        <dbReference type="Proteomes" id="UP000015103"/>
    </source>
</evidence>
<evidence type="ECO:0000313" key="2">
    <source>
        <dbReference type="EnsemblMetazoa" id="RPRC009853-PA"/>
    </source>
</evidence>